<dbReference type="EMBL" id="MEIP01000011">
    <property type="protein sequence ID" value="PIT49187.1"/>
    <property type="molecule type" value="Genomic_DNA"/>
</dbReference>
<evidence type="ECO:0000259" key="2">
    <source>
        <dbReference type="Pfam" id="PF06381"/>
    </source>
</evidence>
<proteinExistence type="predicted"/>
<sequence length="491" mass="54831">MEAEKLKVGKRNAELSAAVLAMLAEQKQKAHGYTIPTIPGFVTPPDKKPAIAMDSCAGIAAFANSDPQFYSSFPGYPKLAWMAQSSDYRSVPETTANEMTREWGEVKIKGDSNKDYADKISEIEQRIKVLGVRDLMRRHIETEMIFGRSQLFIDIKGHENQTGLPLLVNGTSLSKGCLKGFRLIEPIWSTPSMYNATDPTESDFFVPSKWFVLGKEIHADRLMTLIMRPVPDMLKPAYNFSGVSMLQLMQPYVERWQRTVDSVSDLIHSFSITGLKTNMENILLEGGQEGMAQLVMRSQMFSQLRNNQNLMLMDKDGEEFFQFNTPLSTLDNLMQKAQEQMAGPSHTPLVKLLGITPSGLNANSEGEIRVYNDYIASLQEAHLRPQIETILNLVQLDLFGEIDEQIVFEFSPLEQMNDEQKATIAKTKADADAVYVQAGVLAAEEIRERLAKDESGDYSGIDVEDVPEPPGWDLNNGNNQEEASDIAGNMA</sequence>
<evidence type="ECO:0000256" key="1">
    <source>
        <dbReference type="SAM" id="MobiDB-lite"/>
    </source>
</evidence>
<accession>A0A2N9XLI2</accession>
<evidence type="ECO:0000313" key="4">
    <source>
        <dbReference type="Proteomes" id="UP000229970"/>
    </source>
</evidence>
<reference evidence="3 4" key="1">
    <citation type="journal article" date="2017" name="MBio">
        <title>Type VI secretion-mediated competition in the bee gut microbiome.</title>
        <authorList>
            <person name="Steele M.I."/>
            <person name="Kwong W.K."/>
            <person name="Powell J.E."/>
            <person name="Whiteley M."/>
            <person name="Moran N.A."/>
        </authorList>
    </citation>
    <scope>NUCLEOTIDE SEQUENCE [LARGE SCALE GENOMIC DNA]</scope>
    <source>
        <strain evidence="3 4">Ruf1-X</strain>
    </source>
</reference>
<name>A0A2N9XLI2_9NEIS</name>
<dbReference type="InterPro" id="IPR024459">
    <property type="entry name" value="Acb1-like_N"/>
</dbReference>
<feature type="domain" description="Anti-CBASS protein Acb1-like N-terminal" evidence="2">
    <location>
        <begin position="79"/>
        <end position="433"/>
    </location>
</feature>
<protein>
    <recommendedName>
        <fullName evidence="2">Anti-CBASS protein Acb1-like N-terminal domain-containing protein</fullName>
    </recommendedName>
</protein>
<evidence type="ECO:0000313" key="3">
    <source>
        <dbReference type="EMBL" id="PIT49187.1"/>
    </source>
</evidence>
<dbReference type="AlphaFoldDB" id="A0A2N9XLI2"/>
<feature type="region of interest" description="Disordered" evidence="1">
    <location>
        <begin position="453"/>
        <end position="491"/>
    </location>
</feature>
<comment type="caution">
    <text evidence="3">The sequence shown here is derived from an EMBL/GenBank/DDBJ whole genome shotgun (WGS) entry which is preliminary data.</text>
</comment>
<organism evidence="3 4">
    <name type="scientific">Snodgrassella alvi</name>
    <dbReference type="NCBI Taxonomy" id="1196083"/>
    <lineage>
        <taxon>Bacteria</taxon>
        <taxon>Pseudomonadati</taxon>
        <taxon>Pseudomonadota</taxon>
        <taxon>Betaproteobacteria</taxon>
        <taxon>Neisseriales</taxon>
        <taxon>Neisseriaceae</taxon>
        <taxon>Snodgrassella</taxon>
    </lineage>
</organism>
<gene>
    <name evidence="3" type="ORF">BHC46_02720</name>
</gene>
<dbReference type="Proteomes" id="UP000229970">
    <property type="component" value="Unassembled WGS sequence"/>
</dbReference>
<dbReference type="Pfam" id="PF06381">
    <property type="entry name" value="Phage_portal_3"/>
    <property type="match status" value="1"/>
</dbReference>